<keyword evidence="3 6" id="KW-1133">Transmembrane helix</keyword>
<dbReference type="InterPro" id="IPR020846">
    <property type="entry name" value="MFS_dom"/>
</dbReference>
<evidence type="ECO:0000313" key="8">
    <source>
        <dbReference type="EMBL" id="ELK02702.1"/>
    </source>
</evidence>
<feature type="transmembrane region" description="Helical" evidence="6">
    <location>
        <begin position="397"/>
        <end position="422"/>
    </location>
</feature>
<evidence type="ECO:0000256" key="5">
    <source>
        <dbReference type="SAM" id="MobiDB-lite"/>
    </source>
</evidence>
<dbReference type="FunCoup" id="L5JUH6">
    <property type="interactions" value="44"/>
</dbReference>
<keyword evidence="9" id="KW-1185">Reference proteome</keyword>
<dbReference type="SUPFAM" id="SSF103473">
    <property type="entry name" value="MFS general substrate transporter"/>
    <property type="match status" value="1"/>
</dbReference>
<dbReference type="AlphaFoldDB" id="L5JUH6"/>
<dbReference type="Proteomes" id="UP000010552">
    <property type="component" value="Unassembled WGS sequence"/>
</dbReference>
<evidence type="ECO:0000256" key="3">
    <source>
        <dbReference type="ARBA" id="ARBA00022989"/>
    </source>
</evidence>
<evidence type="ECO:0000313" key="9">
    <source>
        <dbReference type="Proteomes" id="UP000010552"/>
    </source>
</evidence>
<sequence>MQREEKSRDPVDDQFPPKKGPTFCSLRYGLCLLLHLCNVVTVSQNVCLSLTMLAMVNRTEPRGLPNASAEDLLDSVKLPTGAEFQVLRRGLSHVGLRHVPGMFTPVTATTVPRDADPLRLRATEKEFGFAAVTKNPQYNWSLKTQGVILSSIMYGLIISQIPAGYLSGIFSLRKMISCSLLLSSLLTLLTPLAATAGEAFLMACRALQGLGQGTTLTAQHMIWIKWAPPLEQGRLTSMSISGSILGPFIALLLTGFICQSLGWPMVFYIFAAVGTERPQRSRTARRPGHHADAGGGGAARAEAPGADAAPSTGSCGCALSLVWFALYYDDPEAHPCISVAERDFITASLAGQVRRIPRSPRPAAACAPRVGDRCAPFQVSSSGHTLPIGAMLRSLPVWVISLTSFAYFWMMRIIIFYSPMFISSNLHTEVQENGMLSALPYLFSWILSFLSGPMADCFLARNILSMLMVRKLFTTLGE</sequence>
<dbReference type="GO" id="GO:0015747">
    <property type="term" value="P:urate transport"/>
    <property type="evidence" value="ECO:0007669"/>
    <property type="project" value="TreeGrafter"/>
</dbReference>
<dbReference type="Pfam" id="PF07690">
    <property type="entry name" value="MFS_1"/>
    <property type="match status" value="1"/>
</dbReference>
<dbReference type="PANTHER" id="PTHR11662:SF26">
    <property type="entry name" value="SODIUM-DEPENDENT PHOSPHATE TRANSPORT PROTEIN 1"/>
    <property type="match status" value="1"/>
</dbReference>
<comment type="subcellular location">
    <subcellularLocation>
        <location evidence="1">Membrane</location>
        <topology evidence="1">Multi-pass membrane protein</topology>
    </subcellularLocation>
</comment>
<evidence type="ECO:0000256" key="2">
    <source>
        <dbReference type="ARBA" id="ARBA00022692"/>
    </source>
</evidence>
<dbReference type="InParanoid" id="L5JUH6"/>
<gene>
    <name evidence="8" type="ORF">PAL_GLEAN10005280</name>
</gene>
<dbReference type="GO" id="GO:0006820">
    <property type="term" value="P:monoatomic anion transport"/>
    <property type="evidence" value="ECO:0007669"/>
    <property type="project" value="TreeGrafter"/>
</dbReference>
<dbReference type="Gene3D" id="1.20.1250.20">
    <property type="entry name" value="MFS general substrate transporter like domains"/>
    <property type="match status" value="2"/>
</dbReference>
<feature type="domain" description="Major facilitator superfamily (MFS) profile" evidence="7">
    <location>
        <begin position="94"/>
        <end position="478"/>
    </location>
</feature>
<dbReference type="InterPro" id="IPR036259">
    <property type="entry name" value="MFS_trans_sf"/>
</dbReference>
<dbReference type="EMBL" id="KB031119">
    <property type="protein sequence ID" value="ELK02702.1"/>
    <property type="molecule type" value="Genomic_DNA"/>
</dbReference>
<feature type="transmembrane region" description="Helical" evidence="6">
    <location>
        <begin position="442"/>
        <end position="464"/>
    </location>
</feature>
<dbReference type="FunFam" id="1.20.1250.20:FF:000060">
    <property type="entry name" value="Solute carrier family 17 member 3"/>
    <property type="match status" value="1"/>
</dbReference>
<evidence type="ECO:0000256" key="6">
    <source>
        <dbReference type="SAM" id="Phobius"/>
    </source>
</evidence>
<evidence type="ECO:0000256" key="1">
    <source>
        <dbReference type="ARBA" id="ARBA00004141"/>
    </source>
</evidence>
<accession>L5JUH6</accession>
<dbReference type="STRING" id="9402.L5JUH6"/>
<feature type="transmembrane region" description="Helical" evidence="6">
    <location>
        <begin position="180"/>
        <end position="203"/>
    </location>
</feature>
<proteinExistence type="predicted"/>
<dbReference type="InterPro" id="IPR050382">
    <property type="entry name" value="MFS_Na/Anion_cotransporter"/>
</dbReference>
<feature type="transmembrane region" description="Helical" evidence="6">
    <location>
        <begin position="244"/>
        <end position="273"/>
    </location>
</feature>
<dbReference type="GO" id="GO:0022857">
    <property type="term" value="F:transmembrane transporter activity"/>
    <property type="evidence" value="ECO:0007669"/>
    <property type="project" value="InterPro"/>
</dbReference>
<dbReference type="eggNOG" id="KOG2532">
    <property type="taxonomic scope" value="Eukaryota"/>
</dbReference>
<dbReference type="GO" id="GO:0016324">
    <property type="term" value="C:apical plasma membrane"/>
    <property type="evidence" value="ECO:0007669"/>
    <property type="project" value="TreeGrafter"/>
</dbReference>
<keyword evidence="4 6" id="KW-0472">Membrane</keyword>
<evidence type="ECO:0000256" key="4">
    <source>
        <dbReference type="ARBA" id="ARBA00023136"/>
    </source>
</evidence>
<dbReference type="GO" id="GO:0044341">
    <property type="term" value="P:sodium-dependent phosphate transport"/>
    <property type="evidence" value="ECO:0007669"/>
    <property type="project" value="TreeGrafter"/>
</dbReference>
<dbReference type="InterPro" id="IPR011701">
    <property type="entry name" value="MFS"/>
</dbReference>
<feature type="region of interest" description="Disordered" evidence="5">
    <location>
        <begin position="279"/>
        <end position="305"/>
    </location>
</feature>
<organism evidence="8 9">
    <name type="scientific">Pteropus alecto</name>
    <name type="common">Black flying fox</name>
    <dbReference type="NCBI Taxonomy" id="9402"/>
    <lineage>
        <taxon>Eukaryota</taxon>
        <taxon>Metazoa</taxon>
        <taxon>Chordata</taxon>
        <taxon>Craniata</taxon>
        <taxon>Vertebrata</taxon>
        <taxon>Euteleostomi</taxon>
        <taxon>Mammalia</taxon>
        <taxon>Eutheria</taxon>
        <taxon>Laurasiatheria</taxon>
        <taxon>Chiroptera</taxon>
        <taxon>Yinpterochiroptera</taxon>
        <taxon>Pteropodoidea</taxon>
        <taxon>Pteropodidae</taxon>
        <taxon>Pteropodinae</taxon>
        <taxon>Pteropus</taxon>
    </lineage>
</organism>
<dbReference type="PANTHER" id="PTHR11662">
    <property type="entry name" value="SOLUTE CARRIER FAMILY 17"/>
    <property type="match status" value="1"/>
</dbReference>
<dbReference type="PROSITE" id="PS50850">
    <property type="entry name" value="MFS"/>
    <property type="match status" value="1"/>
</dbReference>
<keyword evidence="2 6" id="KW-0812">Transmembrane</keyword>
<feature type="transmembrane region" description="Helical" evidence="6">
    <location>
        <begin position="147"/>
        <end position="168"/>
    </location>
</feature>
<evidence type="ECO:0000259" key="7">
    <source>
        <dbReference type="PROSITE" id="PS50850"/>
    </source>
</evidence>
<reference evidence="9" key="1">
    <citation type="journal article" date="2013" name="Science">
        <title>Comparative analysis of bat genomes provides insight into the evolution of flight and immunity.</title>
        <authorList>
            <person name="Zhang G."/>
            <person name="Cowled C."/>
            <person name="Shi Z."/>
            <person name="Huang Z."/>
            <person name="Bishop-Lilly K.A."/>
            <person name="Fang X."/>
            <person name="Wynne J.W."/>
            <person name="Xiong Z."/>
            <person name="Baker M.L."/>
            <person name="Zhao W."/>
            <person name="Tachedjian M."/>
            <person name="Zhu Y."/>
            <person name="Zhou P."/>
            <person name="Jiang X."/>
            <person name="Ng J."/>
            <person name="Yang L."/>
            <person name="Wu L."/>
            <person name="Xiao J."/>
            <person name="Feng Y."/>
            <person name="Chen Y."/>
            <person name="Sun X."/>
            <person name="Zhang Y."/>
            <person name="Marsh G.A."/>
            <person name="Crameri G."/>
            <person name="Broder C.C."/>
            <person name="Frey K.G."/>
            <person name="Wang L.F."/>
            <person name="Wang J."/>
        </authorList>
    </citation>
    <scope>NUCLEOTIDE SEQUENCE [LARGE SCALE GENOMIC DNA]</scope>
</reference>
<name>L5JUH6_PTEAL</name>
<protein>
    <submittedName>
        <fullName evidence="8">Sodium-dependent phosphate transport protein 1</fullName>
    </submittedName>
</protein>